<name>A0A6J1TBQ9_FRAOC</name>
<proteinExistence type="predicted"/>
<dbReference type="AlphaFoldDB" id="A0A6J1TBQ9"/>
<dbReference type="Proteomes" id="UP000504606">
    <property type="component" value="Unplaced"/>
</dbReference>
<dbReference type="RefSeq" id="XP_026290222.2">
    <property type="nucleotide sequence ID" value="XM_026434437.2"/>
</dbReference>
<dbReference type="GeneID" id="113214924"/>
<sequence length="133" mass="14913">MMSSPSKPAGAKLRNAKTMIRGQEYKVDFLYQEKSKFPDAITGEIAIKTIAVFKDLETFVFYVYLCKDYDNKEPEFVNQLNSDINEGKNIRVVYYGSIGNYNVTKLLLDGEELNQTTLAGVAAIESNRPGPSN</sequence>
<keyword evidence="1" id="KW-1185">Reference proteome</keyword>
<accession>A0A6J1TBQ9</accession>
<evidence type="ECO:0000313" key="2">
    <source>
        <dbReference type="RefSeq" id="XP_026290222.2"/>
    </source>
</evidence>
<dbReference type="KEGG" id="foc:113214924"/>
<reference evidence="2" key="1">
    <citation type="submission" date="2025-08" db="UniProtKB">
        <authorList>
            <consortium name="RefSeq"/>
        </authorList>
    </citation>
    <scope>IDENTIFICATION</scope>
    <source>
        <tissue evidence="2">Whole organism</tissue>
    </source>
</reference>
<organism evidence="1 2">
    <name type="scientific">Frankliniella occidentalis</name>
    <name type="common">Western flower thrips</name>
    <name type="synonym">Euthrips occidentalis</name>
    <dbReference type="NCBI Taxonomy" id="133901"/>
    <lineage>
        <taxon>Eukaryota</taxon>
        <taxon>Metazoa</taxon>
        <taxon>Ecdysozoa</taxon>
        <taxon>Arthropoda</taxon>
        <taxon>Hexapoda</taxon>
        <taxon>Insecta</taxon>
        <taxon>Pterygota</taxon>
        <taxon>Neoptera</taxon>
        <taxon>Paraneoptera</taxon>
        <taxon>Thysanoptera</taxon>
        <taxon>Terebrantia</taxon>
        <taxon>Thripoidea</taxon>
        <taxon>Thripidae</taxon>
        <taxon>Frankliniella</taxon>
    </lineage>
</organism>
<evidence type="ECO:0000313" key="1">
    <source>
        <dbReference type="Proteomes" id="UP000504606"/>
    </source>
</evidence>
<gene>
    <name evidence="2" type="primary">LOC113214924</name>
</gene>
<protein>
    <submittedName>
        <fullName evidence="2">Uncharacterized protein LOC113214924</fullName>
    </submittedName>
</protein>